<dbReference type="Proteomes" id="UP000431269">
    <property type="component" value="Chromosome"/>
</dbReference>
<accession>A0A6I6MIU9</accession>
<sequence>MGRCVPLSRTNPSARSGLILAGEPMVTIDNIQDSGA</sequence>
<dbReference type="KEGG" id="tsv:DSM104635_00523"/>
<organism evidence="1 2">
    <name type="scientific">Terricaulis silvestris</name>
    <dbReference type="NCBI Taxonomy" id="2686094"/>
    <lineage>
        <taxon>Bacteria</taxon>
        <taxon>Pseudomonadati</taxon>
        <taxon>Pseudomonadota</taxon>
        <taxon>Alphaproteobacteria</taxon>
        <taxon>Caulobacterales</taxon>
        <taxon>Caulobacteraceae</taxon>
        <taxon>Terricaulis</taxon>
    </lineage>
</organism>
<dbReference type="AlphaFoldDB" id="A0A6I6MIU9"/>
<dbReference type="EMBL" id="CP047045">
    <property type="protein sequence ID" value="QGZ93711.1"/>
    <property type="molecule type" value="Genomic_DNA"/>
</dbReference>
<evidence type="ECO:0000313" key="1">
    <source>
        <dbReference type="EMBL" id="QGZ93711.1"/>
    </source>
</evidence>
<protein>
    <submittedName>
        <fullName evidence="1">Uncharacterized protein</fullName>
    </submittedName>
</protein>
<keyword evidence="2" id="KW-1185">Reference proteome</keyword>
<proteinExistence type="predicted"/>
<reference evidence="2" key="1">
    <citation type="submission" date="2019-12" db="EMBL/GenBank/DDBJ databases">
        <title>Complete genome of Terracaulis silvestris 0127_4.</title>
        <authorList>
            <person name="Vieira S."/>
            <person name="Riedel T."/>
            <person name="Sproer C."/>
            <person name="Pascual J."/>
            <person name="Boedeker C."/>
            <person name="Overmann J."/>
        </authorList>
    </citation>
    <scope>NUCLEOTIDE SEQUENCE [LARGE SCALE GENOMIC DNA]</scope>
    <source>
        <strain evidence="2">0127_4</strain>
    </source>
</reference>
<gene>
    <name evidence="1" type="ORF">DSM104635_00523</name>
</gene>
<evidence type="ECO:0000313" key="2">
    <source>
        <dbReference type="Proteomes" id="UP000431269"/>
    </source>
</evidence>
<name>A0A6I6MIU9_9CAUL</name>